<dbReference type="AlphaFoldDB" id="A0A2T3ABE7"/>
<feature type="compositionally biased region" description="Polar residues" evidence="1">
    <location>
        <begin position="694"/>
        <end position="709"/>
    </location>
</feature>
<evidence type="ECO:0000313" key="2">
    <source>
        <dbReference type="EMBL" id="PSR90415.1"/>
    </source>
</evidence>
<feature type="region of interest" description="Disordered" evidence="1">
    <location>
        <begin position="665"/>
        <end position="723"/>
    </location>
</feature>
<sequence length="812" mass="86879">MAAVVQTLSQQSGTVTMLQTRNGSGPGMMPAQSQPNQQYNGAQQRNNYHGMTAATTGPMTYRGSAAPIQPYAFTATPSLNPAGQWQPYPPYRASSSSAVPTMQSFDQNNGYPRVRHTNNTSLPSLPTNMMTGVSRDDSALPPPSTRRNSGNPRPQSAYFASSTVQTSFTSASPTKNQPDRYRRPGLKGRESSPAAPQSHSQGSATPSGSGMASVSHLYTPPANTGRERRSSPSNTSRPNSFYAKVPGTVDDMQLSRDPEDTKRFRRRSMPTLEAHDMPKSLAALDLKRPEISIHHEQMSIKGIADRDQNKTARLVPGNTSARNGSSESLVSSRSSNSRPSSSTNRNSVHNPAGYPAQVSNPPDQTSQDAAKQVNIPPRSSSSEAAKRLNHPSPLSKPMTMESENGKNMPAPENSALDSKSGSAEPVESPRKFDSPAVKQLAAINQKGGKLKSKTSRLRRALSFGSAAEFRHAGAGDAPRDNGDSLGGPRSQDGSEELDPEQSRIAAQQEAAGLGHNIYAGSRVFAGSTDNISISSTASSASIMIRKMGRGMKKGGRSLAGLFRPKSIIGVPSVDSPEASQAAVSMVTVEAERERVNVNADPNPENGGGTGYPRLERNSIDASTAAGRASPERLGSSGTDNSNSRKSIVGGDRERAEVLAAVRKGILKHSNGSSTPSPKPTARGSAFELPPVPTVSDSPISSAPSTPNDDASQKRNETTVTIGNEDYFMTALRLRQDTKSAPGTPSGQKRNATFSPRIVFHDTWTGQEYDRRSEIATCNRLTPMLAQQIKEELNTFKMEMEVHESSKIYTHFF</sequence>
<feature type="compositionally biased region" description="Polar residues" evidence="1">
    <location>
        <begin position="145"/>
        <end position="176"/>
    </location>
</feature>
<dbReference type="GO" id="GO:0003779">
    <property type="term" value="F:actin binding"/>
    <property type="evidence" value="ECO:0007669"/>
    <property type="project" value="TreeGrafter"/>
</dbReference>
<feature type="compositionally biased region" description="Polar residues" evidence="1">
    <location>
        <begin position="117"/>
        <end position="131"/>
    </location>
</feature>
<evidence type="ECO:0000313" key="3">
    <source>
        <dbReference type="Proteomes" id="UP000241462"/>
    </source>
</evidence>
<feature type="region of interest" description="Disordered" evidence="1">
    <location>
        <begin position="314"/>
        <end position="437"/>
    </location>
</feature>
<feature type="compositionally biased region" description="Basic and acidic residues" evidence="1">
    <location>
        <begin position="253"/>
        <end position="262"/>
    </location>
</feature>
<dbReference type="EMBL" id="KZ678420">
    <property type="protein sequence ID" value="PSR90415.1"/>
    <property type="molecule type" value="Genomic_DNA"/>
</dbReference>
<dbReference type="OrthoDB" id="5563016at2759"/>
<feature type="region of interest" description="Disordered" evidence="1">
    <location>
        <begin position="1"/>
        <end position="43"/>
    </location>
</feature>
<keyword evidence="3" id="KW-1185">Reference proteome</keyword>
<feature type="compositionally biased region" description="Low complexity" evidence="1">
    <location>
        <begin position="322"/>
        <end position="347"/>
    </location>
</feature>
<evidence type="ECO:0000256" key="1">
    <source>
        <dbReference type="SAM" id="MobiDB-lite"/>
    </source>
</evidence>
<reference evidence="2 3" key="1">
    <citation type="journal article" date="2018" name="Mycol. Prog.">
        <title>Coniella lustricola, a new species from submerged detritus.</title>
        <authorList>
            <person name="Raudabaugh D.B."/>
            <person name="Iturriaga T."/>
            <person name="Carver A."/>
            <person name="Mondo S."/>
            <person name="Pangilinan J."/>
            <person name="Lipzen A."/>
            <person name="He G."/>
            <person name="Amirebrahimi M."/>
            <person name="Grigoriev I.V."/>
            <person name="Miller A.N."/>
        </authorList>
    </citation>
    <scope>NUCLEOTIDE SEQUENCE [LARGE SCALE GENOMIC DNA]</scope>
    <source>
        <strain evidence="2 3">B22-T-1</strain>
    </source>
</reference>
<organism evidence="2 3">
    <name type="scientific">Coniella lustricola</name>
    <dbReference type="NCBI Taxonomy" id="2025994"/>
    <lineage>
        <taxon>Eukaryota</taxon>
        <taxon>Fungi</taxon>
        <taxon>Dikarya</taxon>
        <taxon>Ascomycota</taxon>
        <taxon>Pezizomycotina</taxon>
        <taxon>Sordariomycetes</taxon>
        <taxon>Sordariomycetidae</taxon>
        <taxon>Diaporthales</taxon>
        <taxon>Schizoparmaceae</taxon>
        <taxon>Coniella</taxon>
    </lineage>
</organism>
<feature type="compositionally biased region" description="Polar residues" evidence="1">
    <location>
        <begin position="357"/>
        <end position="369"/>
    </location>
</feature>
<feature type="compositionally biased region" description="Polar residues" evidence="1">
    <location>
        <begin position="1"/>
        <end position="23"/>
    </location>
</feature>
<dbReference type="STRING" id="2025994.A0A2T3ABE7"/>
<dbReference type="PANTHER" id="PTHR12751:SF18">
    <property type="entry name" value="PHOSPHATASE AND ACTIN REGULATOR 1"/>
    <property type="match status" value="1"/>
</dbReference>
<dbReference type="GO" id="GO:0030036">
    <property type="term" value="P:actin cytoskeleton organization"/>
    <property type="evidence" value="ECO:0007669"/>
    <property type="project" value="TreeGrafter"/>
</dbReference>
<feature type="compositionally biased region" description="Polar residues" evidence="1">
    <location>
        <begin position="194"/>
        <end position="212"/>
    </location>
</feature>
<dbReference type="InParanoid" id="A0A2T3ABE7"/>
<dbReference type="PANTHER" id="PTHR12751">
    <property type="entry name" value="PHOSPHATASE AND ACTIN REGULATOR PHACTR"/>
    <property type="match status" value="1"/>
</dbReference>
<feature type="region of interest" description="Disordered" evidence="1">
    <location>
        <begin position="84"/>
        <end position="273"/>
    </location>
</feature>
<feature type="compositionally biased region" description="Polar residues" evidence="1">
    <location>
        <begin position="101"/>
        <end position="110"/>
    </location>
</feature>
<feature type="compositionally biased region" description="Low complexity" evidence="1">
    <location>
        <begin position="231"/>
        <end position="240"/>
    </location>
</feature>
<feature type="region of interest" description="Disordered" evidence="1">
    <location>
        <begin position="593"/>
        <end position="653"/>
    </location>
</feature>
<protein>
    <recommendedName>
        <fullName evidence="4">Protein BNI4</fullName>
    </recommendedName>
</protein>
<gene>
    <name evidence="2" type="ORF">BD289DRAFT_366145</name>
</gene>
<feature type="compositionally biased region" description="Polar residues" evidence="1">
    <location>
        <begin position="635"/>
        <end position="645"/>
    </location>
</feature>
<evidence type="ECO:0008006" key="4">
    <source>
        <dbReference type="Google" id="ProtNLM"/>
    </source>
</evidence>
<feature type="compositionally biased region" description="Basic and acidic residues" evidence="1">
    <location>
        <begin position="177"/>
        <end position="190"/>
    </location>
</feature>
<accession>A0A2T3ABE7</accession>
<proteinExistence type="predicted"/>
<feature type="region of interest" description="Disordered" evidence="1">
    <location>
        <begin position="465"/>
        <end position="503"/>
    </location>
</feature>
<name>A0A2T3ABE7_9PEZI</name>
<feature type="compositionally biased region" description="Basic and acidic residues" evidence="1">
    <location>
        <begin position="468"/>
        <end position="482"/>
    </location>
</feature>
<dbReference type="Proteomes" id="UP000241462">
    <property type="component" value="Unassembled WGS sequence"/>
</dbReference>
<feature type="compositionally biased region" description="Polar residues" evidence="1">
    <location>
        <begin position="31"/>
        <end position="43"/>
    </location>
</feature>
<feature type="compositionally biased region" description="Low complexity" evidence="1">
    <location>
        <begin position="91"/>
        <end position="100"/>
    </location>
</feature>